<comment type="caution">
    <text evidence="2">The sequence shown here is derived from an EMBL/GenBank/DDBJ whole genome shotgun (WGS) entry which is preliminary data.</text>
</comment>
<dbReference type="Pfam" id="PF00501">
    <property type="entry name" value="AMP-binding"/>
    <property type="match status" value="1"/>
</dbReference>
<evidence type="ECO:0000313" key="2">
    <source>
        <dbReference type="EMBL" id="KAF9743995.1"/>
    </source>
</evidence>
<dbReference type="InterPro" id="IPR036736">
    <property type="entry name" value="ACP-like_sf"/>
</dbReference>
<dbReference type="Gene3D" id="3.30.300.30">
    <property type="match status" value="1"/>
</dbReference>
<accession>A0A8H7K1P0</accession>
<dbReference type="GO" id="GO:0031957">
    <property type="term" value="F:very long-chain fatty acid-CoA ligase activity"/>
    <property type="evidence" value="ECO:0007669"/>
    <property type="project" value="TreeGrafter"/>
</dbReference>
<evidence type="ECO:0000313" key="3">
    <source>
        <dbReference type="Proteomes" id="UP000616885"/>
    </source>
</evidence>
<dbReference type="InterPro" id="IPR045851">
    <property type="entry name" value="AMP-bd_C_sf"/>
</dbReference>
<gene>
    <name evidence="2" type="ORF">IM811_006335</name>
</gene>
<dbReference type="Gene3D" id="1.10.1200.10">
    <property type="entry name" value="ACP-like"/>
    <property type="match status" value="1"/>
</dbReference>
<dbReference type="InterPro" id="IPR000873">
    <property type="entry name" value="AMP-dep_synth/lig_dom"/>
</dbReference>
<proteinExistence type="predicted"/>
<dbReference type="Pfam" id="PF00975">
    <property type="entry name" value="Thioesterase"/>
    <property type="match status" value="1"/>
</dbReference>
<dbReference type="GO" id="GO:0006633">
    <property type="term" value="P:fatty acid biosynthetic process"/>
    <property type="evidence" value="ECO:0007669"/>
    <property type="project" value="TreeGrafter"/>
</dbReference>
<feature type="domain" description="Carrier" evidence="1">
    <location>
        <begin position="617"/>
        <end position="696"/>
    </location>
</feature>
<dbReference type="Pfam" id="PF00550">
    <property type="entry name" value="PP-binding"/>
    <property type="match status" value="1"/>
</dbReference>
<dbReference type="Proteomes" id="UP000616885">
    <property type="component" value="Unassembled WGS sequence"/>
</dbReference>
<name>A0A8H7K1P0_BIOOC</name>
<protein>
    <recommendedName>
        <fullName evidence="1">Carrier domain-containing protein</fullName>
    </recommendedName>
</protein>
<dbReference type="InterPro" id="IPR001031">
    <property type="entry name" value="Thioesterase"/>
</dbReference>
<dbReference type="AlphaFoldDB" id="A0A8H7K1P0"/>
<dbReference type="InterPro" id="IPR009081">
    <property type="entry name" value="PP-bd_ACP"/>
</dbReference>
<dbReference type="Gene3D" id="3.40.50.12780">
    <property type="entry name" value="N-terminal domain of ligase-like"/>
    <property type="match status" value="1"/>
</dbReference>
<sequence>MNGRDSTSVASCATLQDVLRHQARSSCPRRLLLYPLGNTNHAVGITYADLYHQAKWNSFKVRSLEFFKLGQPLLLHFDDHWDTILWFWSVLLAGGVPVISTPFSNVEEDRNQHIKALSGLLEAPLCFTRSRLLPLFGKDQHFRLKTVESLLEEAQIGPAHGERRECAGGVSSQAQPDNQETVNAALDDVQNLDSDVRSQSSQKAVTGREGSRPMMLLLTSGSTGKAKAVKFTHGQVLAAVAGKAALRPNPPDQPFLNWIGLDHVAGLIEIHLLALWLGVDQVHVSAADIVPSPRIFLDLLCRHRVSRTFAPNFFLARLVSKIDASEATESECDLSGLIGVVSGGEANDVKTCLAASALFRKLGARTEVLIAGFGMTETCAGSIYNGKCPSYDVFQGNTVASLGKCISGAEMRIYSPESTAGLAGPGDVGDLEVRGRVVFEGYYRNQNATDDAFTTDGWFRTGDRGFVDENGNLNLVGRSKDVVNINGVKIATGDIQDGIEQAIGDKVARLVVFASKAAHTEQATVAFIPKVFPVGDDAAAAITRLATRACLLKTGTSPFVFALLEKSIPKLSISTLGKISRVKAAALFANGEFDRDIEFHMQSIRRAAENSRILDLIWASQAEAQLIEEVAETLNTSAEMLDIHPDTCIFDIGFTSMHVIKLKYRIDRRLGINYPVVHIMKNLSVRSLAADIDAHVHRSEPVNPEYTPVHSYDPVIVLRPEGIKTPLWLVHPGVGEVLIFVRLAQHLASDNRPVFALRAAGFEAGQDFFRSIEETVEIYTAAICRRQPHGPYALAGYSYGAMLAFEIAKRLEGDGAVVRFLGSFNLPPHIKHRIRQLNWSTCLLNLAHFLDLLAEDVSDSLVANKALEGLAHAAAMQQVMEIADTLRLKELGLDQKALMGWVDVVYSLQSMARDYDPSGKVGSIDVFHATPLQAVSSSSEEWMREHLSRWADFVREPPRFHGVKGAHYTMIGRQYAESFALTLKKALKARGL</sequence>
<dbReference type="Gene3D" id="3.40.50.1820">
    <property type="entry name" value="alpha/beta hydrolase"/>
    <property type="match status" value="1"/>
</dbReference>
<dbReference type="PROSITE" id="PS50075">
    <property type="entry name" value="CARRIER"/>
    <property type="match status" value="1"/>
</dbReference>
<dbReference type="PANTHER" id="PTHR24096:SF267">
    <property type="entry name" value="MALONATE--COA LIGASE ACSF3, MITOCHONDRIAL"/>
    <property type="match status" value="1"/>
</dbReference>
<organism evidence="2 3">
    <name type="scientific">Bionectria ochroleuca</name>
    <name type="common">Gliocladium roseum</name>
    <dbReference type="NCBI Taxonomy" id="29856"/>
    <lineage>
        <taxon>Eukaryota</taxon>
        <taxon>Fungi</taxon>
        <taxon>Dikarya</taxon>
        <taxon>Ascomycota</taxon>
        <taxon>Pezizomycotina</taxon>
        <taxon>Sordariomycetes</taxon>
        <taxon>Hypocreomycetidae</taxon>
        <taxon>Hypocreales</taxon>
        <taxon>Bionectriaceae</taxon>
        <taxon>Clonostachys</taxon>
    </lineage>
</organism>
<reference evidence="2" key="1">
    <citation type="submission" date="2020-10" db="EMBL/GenBank/DDBJ databases">
        <title>High-Quality Genome Resource of Clonostachys rosea strain S41 by Oxford Nanopore Long-Read Sequencing.</title>
        <authorList>
            <person name="Wang H."/>
        </authorList>
    </citation>
    <scope>NUCLEOTIDE SEQUENCE</scope>
    <source>
        <strain evidence="2">S41</strain>
    </source>
</reference>
<dbReference type="SMART" id="SM00824">
    <property type="entry name" value="PKS_TE"/>
    <property type="match status" value="1"/>
</dbReference>
<evidence type="ECO:0000259" key="1">
    <source>
        <dbReference type="PROSITE" id="PS50075"/>
    </source>
</evidence>
<dbReference type="InterPro" id="IPR042099">
    <property type="entry name" value="ANL_N_sf"/>
</dbReference>
<dbReference type="InterPro" id="IPR020802">
    <property type="entry name" value="TesA-like"/>
</dbReference>
<dbReference type="PROSITE" id="PS00455">
    <property type="entry name" value="AMP_BINDING"/>
    <property type="match status" value="1"/>
</dbReference>
<dbReference type="SUPFAM" id="SSF47336">
    <property type="entry name" value="ACP-like"/>
    <property type="match status" value="1"/>
</dbReference>
<dbReference type="SUPFAM" id="SSF56801">
    <property type="entry name" value="Acetyl-CoA synthetase-like"/>
    <property type="match status" value="1"/>
</dbReference>
<dbReference type="EMBL" id="JADCTT010000016">
    <property type="protein sequence ID" value="KAF9743995.1"/>
    <property type="molecule type" value="Genomic_DNA"/>
</dbReference>
<dbReference type="SUPFAM" id="SSF53474">
    <property type="entry name" value="alpha/beta-Hydrolases"/>
    <property type="match status" value="1"/>
</dbReference>
<dbReference type="PANTHER" id="PTHR24096">
    <property type="entry name" value="LONG-CHAIN-FATTY-ACID--COA LIGASE"/>
    <property type="match status" value="1"/>
</dbReference>
<dbReference type="InterPro" id="IPR020845">
    <property type="entry name" value="AMP-binding_CS"/>
</dbReference>
<dbReference type="InterPro" id="IPR029058">
    <property type="entry name" value="AB_hydrolase_fold"/>
</dbReference>